<name>A0A845E6G5_9BACI</name>
<protein>
    <submittedName>
        <fullName evidence="1">DUF2164 family protein</fullName>
    </submittedName>
</protein>
<gene>
    <name evidence="1" type="ORF">GLW04_17800</name>
</gene>
<dbReference type="EMBL" id="WMET01000006">
    <property type="protein sequence ID" value="MYL21757.1"/>
    <property type="molecule type" value="Genomic_DNA"/>
</dbReference>
<comment type="caution">
    <text evidence="1">The sequence shown here is derived from an EMBL/GenBank/DDBJ whole genome shotgun (WGS) entry which is preliminary data.</text>
</comment>
<dbReference type="InterPro" id="IPR018680">
    <property type="entry name" value="DUF2164"/>
</dbReference>
<dbReference type="Pfam" id="PF09932">
    <property type="entry name" value="DUF2164"/>
    <property type="match status" value="1"/>
</dbReference>
<accession>A0A845E6G5</accession>
<organism evidence="1 2">
    <name type="scientific">Halobacillus litoralis</name>
    <dbReference type="NCBI Taxonomy" id="45668"/>
    <lineage>
        <taxon>Bacteria</taxon>
        <taxon>Bacillati</taxon>
        <taxon>Bacillota</taxon>
        <taxon>Bacilli</taxon>
        <taxon>Bacillales</taxon>
        <taxon>Bacillaceae</taxon>
        <taxon>Halobacillus</taxon>
    </lineage>
</organism>
<sequence>MVGKGGIAVKLKKEQQEYMTERVKEWFELERGEVIGDLAADQWVQQMAEEMGPFFYNKGVEDARQMVEQKVMNVDEDLRSLERPAGRPKRR</sequence>
<dbReference type="AlphaFoldDB" id="A0A845E6G5"/>
<evidence type="ECO:0000313" key="1">
    <source>
        <dbReference type="EMBL" id="MYL21757.1"/>
    </source>
</evidence>
<dbReference type="OrthoDB" id="573733at2"/>
<reference evidence="1 2" key="1">
    <citation type="submission" date="2019-11" db="EMBL/GenBank/DDBJ databases">
        <title>Genome sequences of 17 halophilic strains isolated from different environments.</title>
        <authorList>
            <person name="Furrow R.E."/>
        </authorList>
    </citation>
    <scope>NUCLEOTIDE SEQUENCE [LARGE SCALE GENOMIC DNA]</scope>
    <source>
        <strain evidence="1 2">22511_23_Filter</strain>
    </source>
</reference>
<evidence type="ECO:0000313" key="2">
    <source>
        <dbReference type="Proteomes" id="UP000460949"/>
    </source>
</evidence>
<dbReference type="Proteomes" id="UP000460949">
    <property type="component" value="Unassembled WGS sequence"/>
</dbReference>
<proteinExistence type="predicted"/>